<reference evidence="1" key="1">
    <citation type="submission" date="2017-07" db="EMBL/GenBank/DDBJ databases">
        <title>Taro Niue Genome Assembly and Annotation.</title>
        <authorList>
            <person name="Atibalentja N."/>
            <person name="Keating K."/>
            <person name="Fields C.J."/>
        </authorList>
    </citation>
    <scope>NUCLEOTIDE SEQUENCE</scope>
    <source>
        <strain evidence="1">Niue_2</strain>
        <tissue evidence="1">Leaf</tissue>
    </source>
</reference>
<dbReference type="AlphaFoldDB" id="A0A843X5R7"/>
<sequence>MIASGSSLASLSTPINLSKLPHDLSNVVVCRAAFDKTFHDAEGYLENKFRGIFLETQALVSEFFLEDYIPLAGWADRHKAFRPYCRGNPLNLCEWEELEAPELAV</sequence>
<name>A0A843X5R7_COLES</name>
<proteinExistence type="predicted"/>
<organism evidence="1 2">
    <name type="scientific">Colocasia esculenta</name>
    <name type="common">Wild taro</name>
    <name type="synonym">Arum esculentum</name>
    <dbReference type="NCBI Taxonomy" id="4460"/>
    <lineage>
        <taxon>Eukaryota</taxon>
        <taxon>Viridiplantae</taxon>
        <taxon>Streptophyta</taxon>
        <taxon>Embryophyta</taxon>
        <taxon>Tracheophyta</taxon>
        <taxon>Spermatophyta</taxon>
        <taxon>Magnoliopsida</taxon>
        <taxon>Liliopsida</taxon>
        <taxon>Araceae</taxon>
        <taxon>Aroideae</taxon>
        <taxon>Colocasieae</taxon>
        <taxon>Colocasia</taxon>
    </lineage>
</organism>
<dbReference type="EMBL" id="NMUH01006238">
    <property type="protein sequence ID" value="MQM14801.1"/>
    <property type="molecule type" value="Genomic_DNA"/>
</dbReference>
<comment type="caution">
    <text evidence="1">The sequence shown here is derived from an EMBL/GenBank/DDBJ whole genome shotgun (WGS) entry which is preliminary data.</text>
</comment>
<evidence type="ECO:0000313" key="1">
    <source>
        <dbReference type="EMBL" id="MQM14801.1"/>
    </source>
</evidence>
<protein>
    <submittedName>
        <fullName evidence="1">Uncharacterized protein</fullName>
    </submittedName>
</protein>
<gene>
    <name evidence="1" type="ORF">Taro_047736</name>
</gene>
<evidence type="ECO:0000313" key="2">
    <source>
        <dbReference type="Proteomes" id="UP000652761"/>
    </source>
</evidence>
<keyword evidence="2" id="KW-1185">Reference proteome</keyword>
<accession>A0A843X5R7</accession>
<dbReference type="OrthoDB" id="2789670at2759"/>
<dbReference type="Proteomes" id="UP000652761">
    <property type="component" value="Unassembled WGS sequence"/>
</dbReference>